<protein>
    <submittedName>
        <fullName evidence="3">3-oxoacyl-[acyl-carrier-protein] reductase FabG</fullName>
    </submittedName>
</protein>
<dbReference type="PRINTS" id="PR00081">
    <property type="entry name" value="GDHRDH"/>
</dbReference>
<evidence type="ECO:0000313" key="3">
    <source>
        <dbReference type="EMBL" id="KAJ6638735.1"/>
    </source>
</evidence>
<dbReference type="PANTHER" id="PTHR43975">
    <property type="entry name" value="ZGC:101858"/>
    <property type="match status" value="1"/>
</dbReference>
<evidence type="ECO:0000256" key="1">
    <source>
        <dbReference type="ARBA" id="ARBA00023002"/>
    </source>
</evidence>
<sequence>MKVIYFVAFIFQCISIVTGDTDDIEITPEEFFAVKNSLNFCGKVVLISGSSSGIGAATARLLSYLGAQVVITGRNETRVKEVADDCWHLSPHQIKPLGIALDLTIPGNVAILINETIKSYDKIDVLVNCAGIGLFANIQDPNFNDVYSQVRAINEEAHVEMTRLAAPYILNANGAIIFIASRLARNPTESTGAYSMAKNSLKAIAKTLAHDLGQNVRVNVISPGMVDGTRVFRLLPPSTRANSISTTIASTTLHRPAIPLDIAKAIVFLASPLSNYVDGKELQLDGGAFIPVF</sequence>
<dbReference type="PANTHER" id="PTHR43975:SF2">
    <property type="entry name" value="EG:BACR7A4.14 PROTEIN-RELATED"/>
    <property type="match status" value="1"/>
</dbReference>
<dbReference type="AlphaFoldDB" id="A0A9Q0MX90"/>
<dbReference type="GO" id="GO:0016491">
    <property type="term" value="F:oxidoreductase activity"/>
    <property type="evidence" value="ECO:0007669"/>
    <property type="project" value="UniProtKB-KW"/>
</dbReference>
<dbReference type="Gene3D" id="3.40.50.720">
    <property type="entry name" value="NAD(P)-binding Rossmann-like Domain"/>
    <property type="match status" value="1"/>
</dbReference>
<evidence type="ECO:0000256" key="2">
    <source>
        <dbReference type="SAM" id="SignalP"/>
    </source>
</evidence>
<accession>A0A9Q0MX90</accession>
<proteinExistence type="predicted"/>
<dbReference type="PROSITE" id="PS00061">
    <property type="entry name" value="ADH_SHORT"/>
    <property type="match status" value="1"/>
</dbReference>
<feature type="chain" id="PRO_5040485223" evidence="2">
    <location>
        <begin position="20"/>
        <end position="293"/>
    </location>
</feature>
<dbReference type="InterPro" id="IPR036291">
    <property type="entry name" value="NAD(P)-bd_dom_sf"/>
</dbReference>
<comment type="caution">
    <text evidence="3">The sequence shown here is derived from an EMBL/GenBank/DDBJ whole genome shotgun (WGS) entry which is preliminary data.</text>
</comment>
<dbReference type="InterPro" id="IPR020904">
    <property type="entry name" value="Sc_DH/Rdtase_CS"/>
</dbReference>
<organism evidence="3 4">
    <name type="scientific">Pseudolycoriella hygida</name>
    <dbReference type="NCBI Taxonomy" id="35572"/>
    <lineage>
        <taxon>Eukaryota</taxon>
        <taxon>Metazoa</taxon>
        <taxon>Ecdysozoa</taxon>
        <taxon>Arthropoda</taxon>
        <taxon>Hexapoda</taxon>
        <taxon>Insecta</taxon>
        <taxon>Pterygota</taxon>
        <taxon>Neoptera</taxon>
        <taxon>Endopterygota</taxon>
        <taxon>Diptera</taxon>
        <taxon>Nematocera</taxon>
        <taxon>Sciaroidea</taxon>
        <taxon>Sciaridae</taxon>
        <taxon>Pseudolycoriella</taxon>
    </lineage>
</organism>
<keyword evidence="2" id="KW-0732">Signal</keyword>
<dbReference type="SUPFAM" id="SSF51735">
    <property type="entry name" value="NAD(P)-binding Rossmann-fold domains"/>
    <property type="match status" value="1"/>
</dbReference>
<dbReference type="PRINTS" id="PR00080">
    <property type="entry name" value="SDRFAMILY"/>
</dbReference>
<gene>
    <name evidence="3" type="primary">fabG_1</name>
    <name evidence="3" type="ORF">Bhyg_11473</name>
</gene>
<dbReference type="Pfam" id="PF13561">
    <property type="entry name" value="adh_short_C2"/>
    <property type="match status" value="1"/>
</dbReference>
<evidence type="ECO:0000313" key="4">
    <source>
        <dbReference type="Proteomes" id="UP001151699"/>
    </source>
</evidence>
<reference evidence="3" key="1">
    <citation type="submission" date="2022-07" db="EMBL/GenBank/DDBJ databases">
        <authorList>
            <person name="Trinca V."/>
            <person name="Uliana J.V.C."/>
            <person name="Torres T.T."/>
            <person name="Ward R.J."/>
            <person name="Monesi N."/>
        </authorList>
    </citation>
    <scope>NUCLEOTIDE SEQUENCE</scope>
    <source>
        <strain evidence="3">HSMRA1968</strain>
        <tissue evidence="3">Whole embryos</tissue>
    </source>
</reference>
<keyword evidence="1" id="KW-0560">Oxidoreductase</keyword>
<dbReference type="OrthoDB" id="1393670at2759"/>
<name>A0A9Q0MX90_9DIPT</name>
<keyword evidence="4" id="KW-1185">Reference proteome</keyword>
<dbReference type="Proteomes" id="UP001151699">
    <property type="component" value="Chromosome X"/>
</dbReference>
<feature type="signal peptide" evidence="2">
    <location>
        <begin position="1"/>
        <end position="19"/>
    </location>
</feature>
<dbReference type="InterPro" id="IPR002347">
    <property type="entry name" value="SDR_fam"/>
</dbReference>
<dbReference type="EMBL" id="WJQU01000003">
    <property type="protein sequence ID" value="KAJ6638735.1"/>
    <property type="molecule type" value="Genomic_DNA"/>
</dbReference>